<organism evidence="1 2">
    <name type="scientific">Corchorus olitorius</name>
    <dbReference type="NCBI Taxonomy" id="93759"/>
    <lineage>
        <taxon>Eukaryota</taxon>
        <taxon>Viridiplantae</taxon>
        <taxon>Streptophyta</taxon>
        <taxon>Embryophyta</taxon>
        <taxon>Tracheophyta</taxon>
        <taxon>Spermatophyta</taxon>
        <taxon>Magnoliopsida</taxon>
        <taxon>eudicotyledons</taxon>
        <taxon>Gunneridae</taxon>
        <taxon>Pentapetalae</taxon>
        <taxon>rosids</taxon>
        <taxon>malvids</taxon>
        <taxon>Malvales</taxon>
        <taxon>Malvaceae</taxon>
        <taxon>Grewioideae</taxon>
        <taxon>Apeibeae</taxon>
        <taxon>Corchorus</taxon>
    </lineage>
</organism>
<keyword evidence="2" id="KW-1185">Reference proteome</keyword>
<name>A0A1R3I7H8_9ROSI</name>
<reference evidence="2" key="1">
    <citation type="submission" date="2013-09" db="EMBL/GenBank/DDBJ databases">
        <title>Corchorus olitorius genome sequencing.</title>
        <authorList>
            <person name="Alam M."/>
            <person name="Haque M.S."/>
            <person name="Islam M.S."/>
            <person name="Emdad E.M."/>
            <person name="Islam M.M."/>
            <person name="Ahmed B."/>
            <person name="Halim A."/>
            <person name="Hossen Q.M.M."/>
            <person name="Hossain M.Z."/>
            <person name="Ahmed R."/>
            <person name="Khan M.M."/>
            <person name="Islam R."/>
            <person name="Rashid M.M."/>
            <person name="Khan S.A."/>
            <person name="Rahman M.S."/>
            <person name="Alam M."/>
            <person name="Yahiya A.S."/>
            <person name="Khan M.S."/>
            <person name="Azam M.S."/>
            <person name="Haque T."/>
            <person name="Lashkar M.Z.H."/>
            <person name="Akhand A.I."/>
            <person name="Morshed G."/>
            <person name="Roy S."/>
            <person name="Uddin K.S."/>
            <person name="Rabeya T."/>
            <person name="Hossain A.S."/>
            <person name="Chowdhury A."/>
            <person name="Snigdha A.R."/>
            <person name="Mortoza M.S."/>
            <person name="Matin S.A."/>
            <person name="Hoque S.M.E."/>
            <person name="Islam M.K."/>
            <person name="Roy D.K."/>
            <person name="Haider R."/>
            <person name="Moosa M.M."/>
            <person name="Elias S.M."/>
            <person name="Hasan A.M."/>
            <person name="Jahan S."/>
            <person name="Shafiuddin M."/>
            <person name="Mahmood N."/>
            <person name="Shommy N.S."/>
        </authorList>
    </citation>
    <scope>NUCLEOTIDE SEQUENCE [LARGE SCALE GENOMIC DNA]</scope>
    <source>
        <strain evidence="2">cv. O-4</strain>
    </source>
</reference>
<sequence length="65" mass="7325">MGNEDRDLWGFLKSDQPWAFEKARFRLRATRRVSRGVLSRNQAPMKLRYGGTMVAAIFGSGSYGG</sequence>
<comment type="caution">
    <text evidence="1">The sequence shown here is derived from an EMBL/GenBank/DDBJ whole genome shotgun (WGS) entry which is preliminary data.</text>
</comment>
<accession>A0A1R3I7H8</accession>
<dbReference type="Proteomes" id="UP000187203">
    <property type="component" value="Unassembled WGS sequence"/>
</dbReference>
<dbReference type="EMBL" id="AWUE01018755">
    <property type="protein sequence ID" value="OMO78451.1"/>
    <property type="molecule type" value="Genomic_DNA"/>
</dbReference>
<protein>
    <submittedName>
        <fullName evidence="1">Uncharacterized protein</fullName>
    </submittedName>
</protein>
<evidence type="ECO:0000313" key="2">
    <source>
        <dbReference type="Proteomes" id="UP000187203"/>
    </source>
</evidence>
<proteinExistence type="predicted"/>
<dbReference type="AlphaFoldDB" id="A0A1R3I7H8"/>
<evidence type="ECO:0000313" key="1">
    <source>
        <dbReference type="EMBL" id="OMO78451.1"/>
    </source>
</evidence>
<gene>
    <name evidence="1" type="ORF">COLO4_24755</name>
</gene>